<dbReference type="Proteomes" id="UP000176424">
    <property type="component" value="Unassembled WGS sequence"/>
</dbReference>
<dbReference type="InterPro" id="IPR050807">
    <property type="entry name" value="TransReg_Diox_bact_type"/>
</dbReference>
<dbReference type="PROSITE" id="PS50943">
    <property type="entry name" value="HTH_CROC1"/>
    <property type="match status" value="1"/>
</dbReference>
<dbReference type="InterPro" id="IPR010982">
    <property type="entry name" value="Lambda_DNA-bd_dom_sf"/>
</dbReference>
<dbReference type="CDD" id="cd00093">
    <property type="entry name" value="HTH_XRE"/>
    <property type="match status" value="1"/>
</dbReference>
<name>A0A1F4ZPH7_9BACT</name>
<evidence type="ECO:0000313" key="4">
    <source>
        <dbReference type="Proteomes" id="UP000176424"/>
    </source>
</evidence>
<evidence type="ECO:0000256" key="1">
    <source>
        <dbReference type="ARBA" id="ARBA00023125"/>
    </source>
</evidence>
<evidence type="ECO:0000259" key="2">
    <source>
        <dbReference type="PROSITE" id="PS50943"/>
    </source>
</evidence>
<dbReference type="PANTHER" id="PTHR46797">
    <property type="entry name" value="HTH-TYPE TRANSCRIPTIONAL REGULATOR"/>
    <property type="match status" value="1"/>
</dbReference>
<dbReference type="PANTHER" id="PTHR46797:SF1">
    <property type="entry name" value="METHYLPHOSPHONATE SYNTHASE"/>
    <property type="match status" value="1"/>
</dbReference>
<dbReference type="Pfam" id="PF01381">
    <property type="entry name" value="HTH_3"/>
    <property type="match status" value="1"/>
</dbReference>
<dbReference type="GO" id="GO:0005829">
    <property type="term" value="C:cytosol"/>
    <property type="evidence" value="ECO:0007669"/>
    <property type="project" value="TreeGrafter"/>
</dbReference>
<feature type="domain" description="HTH cro/C1-type" evidence="2">
    <location>
        <begin position="20"/>
        <end position="74"/>
    </location>
</feature>
<dbReference type="GO" id="GO:0003677">
    <property type="term" value="F:DNA binding"/>
    <property type="evidence" value="ECO:0007669"/>
    <property type="project" value="UniProtKB-KW"/>
</dbReference>
<dbReference type="GO" id="GO:0003700">
    <property type="term" value="F:DNA-binding transcription factor activity"/>
    <property type="evidence" value="ECO:0007669"/>
    <property type="project" value="TreeGrafter"/>
</dbReference>
<dbReference type="SMART" id="SM00530">
    <property type="entry name" value="HTH_XRE"/>
    <property type="match status" value="1"/>
</dbReference>
<gene>
    <name evidence="3" type="ORF">A2397_03675</name>
</gene>
<dbReference type="AlphaFoldDB" id="A0A1F4ZPH7"/>
<dbReference type="InterPro" id="IPR001387">
    <property type="entry name" value="Cro/C1-type_HTH"/>
</dbReference>
<proteinExistence type="predicted"/>
<organism evidence="3 4">
    <name type="scientific">Candidatus Amesbacteria bacterium RIFOXYB1_FULL_44_23</name>
    <dbReference type="NCBI Taxonomy" id="1797263"/>
    <lineage>
        <taxon>Bacteria</taxon>
        <taxon>Candidatus Amesiibacteriota</taxon>
    </lineage>
</organism>
<comment type="caution">
    <text evidence="3">The sequence shown here is derived from an EMBL/GenBank/DDBJ whole genome shotgun (WGS) entry which is preliminary data.</text>
</comment>
<evidence type="ECO:0000313" key="3">
    <source>
        <dbReference type="EMBL" id="OGD08303.1"/>
    </source>
</evidence>
<dbReference type="EMBL" id="MEXR01000060">
    <property type="protein sequence ID" value="OGD08303.1"/>
    <property type="molecule type" value="Genomic_DNA"/>
</dbReference>
<keyword evidence="1" id="KW-0238">DNA-binding</keyword>
<dbReference type="STRING" id="1797263.A2397_03675"/>
<sequence>MSKPNTPEKIRFTKKVADHIQKVRDRHNMSQEELAYKAHLNPAYISHLERAKYAPTLFVFWKIARALGMSVSDLLKGI</sequence>
<protein>
    <recommendedName>
        <fullName evidence="2">HTH cro/C1-type domain-containing protein</fullName>
    </recommendedName>
</protein>
<dbReference type="Gene3D" id="1.10.260.40">
    <property type="entry name" value="lambda repressor-like DNA-binding domains"/>
    <property type="match status" value="1"/>
</dbReference>
<reference evidence="3 4" key="1">
    <citation type="journal article" date="2016" name="Nat. Commun.">
        <title>Thousands of microbial genomes shed light on interconnected biogeochemical processes in an aquifer system.</title>
        <authorList>
            <person name="Anantharaman K."/>
            <person name="Brown C.T."/>
            <person name="Hug L.A."/>
            <person name="Sharon I."/>
            <person name="Castelle C.J."/>
            <person name="Probst A.J."/>
            <person name="Thomas B.C."/>
            <person name="Singh A."/>
            <person name="Wilkins M.J."/>
            <person name="Karaoz U."/>
            <person name="Brodie E.L."/>
            <person name="Williams K.H."/>
            <person name="Hubbard S.S."/>
            <person name="Banfield J.F."/>
        </authorList>
    </citation>
    <scope>NUCLEOTIDE SEQUENCE [LARGE SCALE GENOMIC DNA]</scope>
</reference>
<dbReference type="SUPFAM" id="SSF47413">
    <property type="entry name" value="lambda repressor-like DNA-binding domains"/>
    <property type="match status" value="1"/>
</dbReference>
<accession>A0A1F4ZPH7</accession>